<dbReference type="SUPFAM" id="SSF53098">
    <property type="entry name" value="Ribonuclease H-like"/>
    <property type="match status" value="1"/>
</dbReference>
<proteinExistence type="predicted"/>
<accession>A0A6A1WRE9</accession>
<keyword evidence="3" id="KW-1185">Reference proteome</keyword>
<dbReference type="Pfam" id="PF13456">
    <property type="entry name" value="RVT_3"/>
    <property type="match status" value="1"/>
</dbReference>
<evidence type="ECO:0000313" key="3">
    <source>
        <dbReference type="Proteomes" id="UP000516437"/>
    </source>
</evidence>
<name>A0A6A1WRE9_9ROSI</name>
<dbReference type="InterPro" id="IPR002156">
    <property type="entry name" value="RNaseH_domain"/>
</dbReference>
<dbReference type="EMBL" id="RXIC02000019">
    <property type="protein sequence ID" value="KAB1227832.1"/>
    <property type="molecule type" value="Genomic_DNA"/>
</dbReference>
<organism evidence="2 3">
    <name type="scientific">Morella rubra</name>
    <name type="common">Chinese bayberry</name>
    <dbReference type="NCBI Taxonomy" id="262757"/>
    <lineage>
        <taxon>Eukaryota</taxon>
        <taxon>Viridiplantae</taxon>
        <taxon>Streptophyta</taxon>
        <taxon>Embryophyta</taxon>
        <taxon>Tracheophyta</taxon>
        <taxon>Spermatophyta</taxon>
        <taxon>Magnoliopsida</taxon>
        <taxon>eudicotyledons</taxon>
        <taxon>Gunneridae</taxon>
        <taxon>Pentapetalae</taxon>
        <taxon>rosids</taxon>
        <taxon>fabids</taxon>
        <taxon>Fagales</taxon>
        <taxon>Myricaceae</taxon>
        <taxon>Morella</taxon>
    </lineage>
</organism>
<dbReference type="Proteomes" id="UP000516437">
    <property type="component" value="Chromosome 1"/>
</dbReference>
<reference evidence="2 3" key="1">
    <citation type="journal article" date="2019" name="Plant Biotechnol. J.">
        <title>The red bayberry genome and genetic basis of sex determination.</title>
        <authorList>
            <person name="Jia H.M."/>
            <person name="Jia H.J."/>
            <person name="Cai Q.L."/>
            <person name="Wang Y."/>
            <person name="Zhao H.B."/>
            <person name="Yang W.F."/>
            <person name="Wang G.Y."/>
            <person name="Li Y.H."/>
            <person name="Zhan D.L."/>
            <person name="Shen Y.T."/>
            <person name="Niu Q.F."/>
            <person name="Chang L."/>
            <person name="Qiu J."/>
            <person name="Zhao L."/>
            <person name="Xie H.B."/>
            <person name="Fu W.Y."/>
            <person name="Jin J."/>
            <person name="Li X.W."/>
            <person name="Jiao Y."/>
            <person name="Zhou C.C."/>
            <person name="Tu T."/>
            <person name="Chai C.Y."/>
            <person name="Gao J.L."/>
            <person name="Fan L.J."/>
            <person name="van de Weg E."/>
            <person name="Wang J.Y."/>
            <person name="Gao Z.S."/>
        </authorList>
    </citation>
    <scope>NUCLEOTIDE SEQUENCE [LARGE SCALE GENOMIC DNA]</scope>
    <source>
        <tissue evidence="2">Leaves</tissue>
    </source>
</reference>
<evidence type="ECO:0000259" key="1">
    <source>
        <dbReference type="Pfam" id="PF13456"/>
    </source>
</evidence>
<comment type="caution">
    <text evidence="2">The sequence shown here is derived from an EMBL/GenBank/DDBJ whole genome shotgun (WGS) entry which is preliminary data.</text>
</comment>
<dbReference type="Gene3D" id="3.30.420.10">
    <property type="entry name" value="Ribonuclease H-like superfamily/Ribonuclease H"/>
    <property type="match status" value="1"/>
</dbReference>
<dbReference type="InterPro" id="IPR012337">
    <property type="entry name" value="RNaseH-like_sf"/>
</dbReference>
<dbReference type="AlphaFoldDB" id="A0A6A1WRE9"/>
<sequence length="148" mass="15629">MFTCKSHLASAVLFDSSDNILQAWSGWTLAIDLLLGESEAALLALAKASEANISSLLLTGDSAVVIACLNSGTSGVSPVPWRIASLISDAMNFIQGLSWFSACKISRDDNYVAHSVAAWAAALSHVGEVPASFLLNRGFWKYNGAKPP</sequence>
<evidence type="ECO:0000313" key="2">
    <source>
        <dbReference type="EMBL" id="KAB1227832.1"/>
    </source>
</evidence>
<dbReference type="InterPro" id="IPR036397">
    <property type="entry name" value="RNaseH_sf"/>
</dbReference>
<dbReference type="GO" id="GO:0004523">
    <property type="term" value="F:RNA-DNA hybrid ribonuclease activity"/>
    <property type="evidence" value="ECO:0007669"/>
    <property type="project" value="InterPro"/>
</dbReference>
<dbReference type="GO" id="GO:0003676">
    <property type="term" value="F:nucleic acid binding"/>
    <property type="evidence" value="ECO:0007669"/>
    <property type="project" value="InterPro"/>
</dbReference>
<protein>
    <recommendedName>
        <fullName evidence="1">RNase H type-1 domain-containing protein</fullName>
    </recommendedName>
</protein>
<gene>
    <name evidence="2" type="ORF">CJ030_MR1G022065</name>
</gene>
<feature type="domain" description="RNase H type-1" evidence="1">
    <location>
        <begin position="9"/>
        <end position="120"/>
    </location>
</feature>